<dbReference type="SUPFAM" id="SSF54427">
    <property type="entry name" value="NTF2-like"/>
    <property type="match status" value="1"/>
</dbReference>
<feature type="chain" id="PRO_5046703804" evidence="1">
    <location>
        <begin position="23"/>
        <end position="147"/>
    </location>
</feature>
<evidence type="ECO:0000313" key="4">
    <source>
        <dbReference type="Proteomes" id="UP001207337"/>
    </source>
</evidence>
<evidence type="ECO:0000256" key="1">
    <source>
        <dbReference type="SAM" id="SignalP"/>
    </source>
</evidence>
<dbReference type="InterPro" id="IPR037401">
    <property type="entry name" value="SnoaL-like"/>
</dbReference>
<name>A0ABT3PYJ3_9BACT</name>
<feature type="signal peptide" evidence="1">
    <location>
        <begin position="1"/>
        <end position="22"/>
    </location>
</feature>
<gene>
    <name evidence="3" type="ORF">LQ318_08295</name>
</gene>
<comment type="caution">
    <text evidence="3">The sequence shown here is derived from an EMBL/GenBank/DDBJ whole genome shotgun (WGS) entry which is preliminary data.</text>
</comment>
<dbReference type="Pfam" id="PF12680">
    <property type="entry name" value="SnoaL_2"/>
    <property type="match status" value="1"/>
</dbReference>
<accession>A0ABT3PYJ3</accession>
<evidence type="ECO:0000259" key="2">
    <source>
        <dbReference type="Pfam" id="PF12680"/>
    </source>
</evidence>
<dbReference type="PROSITE" id="PS51257">
    <property type="entry name" value="PROKAR_LIPOPROTEIN"/>
    <property type="match status" value="1"/>
</dbReference>
<dbReference type="Proteomes" id="UP001207337">
    <property type="component" value="Unassembled WGS sequence"/>
</dbReference>
<evidence type="ECO:0000313" key="3">
    <source>
        <dbReference type="EMBL" id="MCW9712903.1"/>
    </source>
</evidence>
<reference evidence="3 4" key="1">
    <citation type="submission" date="2021-11" db="EMBL/GenBank/DDBJ databases">
        <title>Aliifidinibius sp. nov., a new bacterium isolated from saline soil.</title>
        <authorList>
            <person name="Galisteo C."/>
            <person name="De La Haba R."/>
            <person name="Sanchez-Porro C."/>
            <person name="Ventosa A."/>
        </authorList>
    </citation>
    <scope>NUCLEOTIDE SEQUENCE [LARGE SCALE GENOMIC DNA]</scope>
    <source>
        <strain evidence="3 4">KACC 190600</strain>
    </source>
</reference>
<organism evidence="3 4">
    <name type="scientific">Fodinibius salicampi</name>
    <dbReference type="NCBI Taxonomy" id="1920655"/>
    <lineage>
        <taxon>Bacteria</taxon>
        <taxon>Pseudomonadati</taxon>
        <taxon>Balneolota</taxon>
        <taxon>Balneolia</taxon>
        <taxon>Balneolales</taxon>
        <taxon>Balneolaceae</taxon>
        <taxon>Fodinibius</taxon>
    </lineage>
</organism>
<keyword evidence="4" id="KW-1185">Reference proteome</keyword>
<proteinExistence type="predicted"/>
<sequence>MIKYTMYTVIVMLVLASCVTETSDEGTSIDPDVTKKVLDHHWETFVNNDLEGVMEDYTEESVLITPDATYRGLDAIRENFVNAFEAFPSDSSTLTLNKSVVEKDVGYILWQASTEDFKLRFATDTFIIRDGKIIRQTYGGVTNQDLQ</sequence>
<dbReference type="EMBL" id="JAJNDC010000002">
    <property type="protein sequence ID" value="MCW9712903.1"/>
    <property type="molecule type" value="Genomic_DNA"/>
</dbReference>
<keyword evidence="1" id="KW-0732">Signal</keyword>
<dbReference type="Gene3D" id="3.10.450.50">
    <property type="match status" value="1"/>
</dbReference>
<protein>
    <submittedName>
        <fullName evidence="3">Nuclear transport factor 2 family protein</fullName>
    </submittedName>
</protein>
<feature type="domain" description="SnoaL-like" evidence="2">
    <location>
        <begin position="40"/>
        <end position="135"/>
    </location>
</feature>
<dbReference type="InterPro" id="IPR032710">
    <property type="entry name" value="NTF2-like_dom_sf"/>
</dbReference>
<dbReference type="RefSeq" id="WP_265789232.1">
    <property type="nucleotide sequence ID" value="NZ_BAABRS010000002.1"/>
</dbReference>